<protein>
    <submittedName>
        <fullName evidence="1">DUF1800 domain-containing protein</fullName>
    </submittedName>
</protein>
<dbReference type="InterPro" id="IPR014917">
    <property type="entry name" value="DUF1800"/>
</dbReference>
<sequence length="491" mass="53005">MARAVRRLPRRLDYTPGSYPATAVPSAPMLHLLSRFSYGVTPALVAEATAAGGQRAWFEAQLTNAYDGTAAAVADWWPDLKRSPLEIYARDLAGIRPAWQVMTDYVNRTLARRILSPRPVLEQVTDLLENHLHVPVNGNLVYPYRPQYGDLIRAGALGRFEDLLVGALQHPAMLMYLNAIGSTKAHPNENLARELLELHTVGVGNYTEADVKATARLMTGFLIDLTSGALTYNLAAHDTAPVSILGFTDTNADRDGRAAYVRLLRYLANHPLTARRLATKIVVRFVRDDPPAALVDRLAAVYLANGTAIAPVLRALVASDEFAASAGLKLRDPAEDVVNSFRILRANLVKPTTATSPANLLSTGAQNLGHAPFTWPSPDGQPQVAAAWATPARAAASLQLHTKLATLKYPAAIFATTATFLPPLPLAFRDLVDHLHRVLYQRPSTATVLQACCEATGVDPAASITSKHAVVGTGFATLLGALLDQPAFYQR</sequence>
<evidence type="ECO:0000313" key="2">
    <source>
        <dbReference type="Proteomes" id="UP001501495"/>
    </source>
</evidence>
<dbReference type="Pfam" id="PF08811">
    <property type="entry name" value="DUF1800"/>
    <property type="match status" value="1"/>
</dbReference>
<accession>A0ABP7XIV3</accession>
<proteinExistence type="predicted"/>
<dbReference type="Proteomes" id="UP001501495">
    <property type="component" value="Unassembled WGS sequence"/>
</dbReference>
<comment type="caution">
    <text evidence="1">The sequence shown here is derived from an EMBL/GenBank/DDBJ whole genome shotgun (WGS) entry which is preliminary data.</text>
</comment>
<evidence type="ECO:0000313" key="1">
    <source>
        <dbReference type="EMBL" id="GAA4119146.1"/>
    </source>
</evidence>
<gene>
    <name evidence="1" type="ORF">GCM10022215_21350</name>
</gene>
<dbReference type="EMBL" id="BAAAZH010000014">
    <property type="protein sequence ID" value="GAA4119146.1"/>
    <property type="molecule type" value="Genomic_DNA"/>
</dbReference>
<dbReference type="RefSeq" id="WP_344733354.1">
    <property type="nucleotide sequence ID" value="NZ_BAAAZH010000014.1"/>
</dbReference>
<name>A0ABP7XIV3_9ACTN</name>
<reference evidence="2" key="1">
    <citation type="journal article" date="2019" name="Int. J. Syst. Evol. Microbiol.">
        <title>The Global Catalogue of Microorganisms (GCM) 10K type strain sequencing project: providing services to taxonomists for standard genome sequencing and annotation.</title>
        <authorList>
            <consortium name="The Broad Institute Genomics Platform"/>
            <consortium name="The Broad Institute Genome Sequencing Center for Infectious Disease"/>
            <person name="Wu L."/>
            <person name="Ma J."/>
        </authorList>
    </citation>
    <scope>NUCLEOTIDE SEQUENCE [LARGE SCALE GENOMIC DNA]</scope>
    <source>
        <strain evidence="2">JCM 16703</strain>
    </source>
</reference>
<organism evidence="1 2">
    <name type="scientific">Nocardioides fonticola</name>
    <dbReference type="NCBI Taxonomy" id="450363"/>
    <lineage>
        <taxon>Bacteria</taxon>
        <taxon>Bacillati</taxon>
        <taxon>Actinomycetota</taxon>
        <taxon>Actinomycetes</taxon>
        <taxon>Propionibacteriales</taxon>
        <taxon>Nocardioidaceae</taxon>
        <taxon>Nocardioides</taxon>
    </lineage>
</organism>
<keyword evidence="2" id="KW-1185">Reference proteome</keyword>